<dbReference type="EMBL" id="BMIO01000006">
    <property type="protein sequence ID" value="GGD46927.1"/>
    <property type="molecule type" value="Genomic_DNA"/>
</dbReference>
<dbReference type="GO" id="GO:0005886">
    <property type="term" value="C:plasma membrane"/>
    <property type="evidence" value="ECO:0007669"/>
    <property type="project" value="UniProtKB-SubCell"/>
</dbReference>
<dbReference type="PANTHER" id="PTHR33545">
    <property type="entry name" value="UPF0750 MEMBRANE PROTEIN YITT-RELATED"/>
    <property type="match status" value="1"/>
</dbReference>
<keyword evidence="2" id="KW-1003">Cell membrane</keyword>
<dbReference type="AlphaFoldDB" id="A0A916YIW9"/>
<gene>
    <name evidence="7" type="ORF">GCM10010989_21520</name>
</gene>
<protein>
    <submittedName>
        <fullName evidence="7">Membrane protein</fullName>
    </submittedName>
</protein>
<accession>A0A916YIW9</accession>
<evidence type="ECO:0000256" key="3">
    <source>
        <dbReference type="ARBA" id="ARBA00022692"/>
    </source>
</evidence>
<evidence type="ECO:0000256" key="2">
    <source>
        <dbReference type="ARBA" id="ARBA00022475"/>
    </source>
</evidence>
<comment type="subcellular location">
    <subcellularLocation>
        <location evidence="1">Cell membrane</location>
        <topology evidence="1">Multi-pass membrane protein</topology>
    </subcellularLocation>
</comment>
<dbReference type="PANTHER" id="PTHR33545:SF5">
    <property type="entry name" value="UPF0750 MEMBRANE PROTEIN YITT"/>
    <property type="match status" value="1"/>
</dbReference>
<dbReference type="OrthoDB" id="3296441at2"/>
<evidence type="ECO:0000256" key="4">
    <source>
        <dbReference type="ARBA" id="ARBA00022989"/>
    </source>
</evidence>
<feature type="transmembrane region" description="Helical" evidence="6">
    <location>
        <begin position="123"/>
        <end position="144"/>
    </location>
</feature>
<feature type="transmembrane region" description="Helical" evidence="6">
    <location>
        <begin position="97"/>
        <end position="117"/>
    </location>
</feature>
<evidence type="ECO:0000256" key="1">
    <source>
        <dbReference type="ARBA" id="ARBA00004651"/>
    </source>
</evidence>
<keyword evidence="3 6" id="KW-0812">Transmembrane</keyword>
<evidence type="ECO:0000313" key="7">
    <source>
        <dbReference type="EMBL" id="GGD46927.1"/>
    </source>
</evidence>
<feature type="transmembrane region" description="Helical" evidence="6">
    <location>
        <begin position="191"/>
        <end position="209"/>
    </location>
</feature>
<name>A0A916YIW9_9SPHN</name>
<dbReference type="InterPro" id="IPR051461">
    <property type="entry name" value="UPF0750_membrane"/>
</dbReference>
<sequence>MEKQTTARDVGKTVPETAFPEAIPHSIAEDVYGLVTGSTLFAIGLTLMKASGIVTAGMGGLALLASYLSPLTVDQAFWLFNMPFFVLAWNALGKNYFIKSVVAVGLVSIITAITRFSMEIGSIHPAFGALAGGTAAGAGILAILRHKAGVGGVTILSIWTEKKFGWSVGWMSFVLDAAIILTAILMIPSDLALYSVLSVAAVSGILIAYHRPGRYTGY</sequence>
<dbReference type="Proteomes" id="UP000598997">
    <property type="component" value="Unassembled WGS sequence"/>
</dbReference>
<reference evidence="7 8" key="1">
    <citation type="journal article" date="2014" name="Int. J. Syst. Evol. Microbiol.">
        <title>Complete genome sequence of Corynebacterium casei LMG S-19264T (=DSM 44701T), isolated from a smear-ripened cheese.</title>
        <authorList>
            <consortium name="US DOE Joint Genome Institute (JGI-PGF)"/>
            <person name="Walter F."/>
            <person name="Albersmeier A."/>
            <person name="Kalinowski J."/>
            <person name="Ruckert C."/>
        </authorList>
    </citation>
    <scope>NUCLEOTIDE SEQUENCE [LARGE SCALE GENOMIC DNA]</scope>
    <source>
        <strain evidence="7 8">CGMCC 1.15358</strain>
    </source>
</reference>
<feature type="transmembrane region" description="Helical" evidence="6">
    <location>
        <begin position="164"/>
        <end position="185"/>
    </location>
</feature>
<dbReference type="Pfam" id="PF02588">
    <property type="entry name" value="YitT_membrane"/>
    <property type="match status" value="1"/>
</dbReference>
<dbReference type="InterPro" id="IPR003740">
    <property type="entry name" value="YitT"/>
</dbReference>
<evidence type="ECO:0000256" key="6">
    <source>
        <dbReference type="SAM" id="Phobius"/>
    </source>
</evidence>
<proteinExistence type="predicted"/>
<evidence type="ECO:0000256" key="5">
    <source>
        <dbReference type="ARBA" id="ARBA00023136"/>
    </source>
</evidence>
<keyword evidence="4 6" id="KW-1133">Transmembrane helix</keyword>
<dbReference type="RefSeq" id="WP_082924233.1">
    <property type="nucleotide sequence ID" value="NZ_BMIO01000006.1"/>
</dbReference>
<keyword evidence="8" id="KW-1185">Reference proteome</keyword>
<feature type="transmembrane region" description="Helical" evidence="6">
    <location>
        <begin position="75"/>
        <end position="92"/>
    </location>
</feature>
<organism evidence="7 8">
    <name type="scientific">Croceicoccus pelagius</name>
    <dbReference type="NCBI Taxonomy" id="1703341"/>
    <lineage>
        <taxon>Bacteria</taxon>
        <taxon>Pseudomonadati</taxon>
        <taxon>Pseudomonadota</taxon>
        <taxon>Alphaproteobacteria</taxon>
        <taxon>Sphingomonadales</taxon>
        <taxon>Erythrobacteraceae</taxon>
        <taxon>Croceicoccus</taxon>
    </lineage>
</organism>
<comment type="caution">
    <text evidence="7">The sequence shown here is derived from an EMBL/GenBank/DDBJ whole genome shotgun (WGS) entry which is preliminary data.</text>
</comment>
<feature type="transmembrane region" description="Helical" evidence="6">
    <location>
        <begin position="50"/>
        <end position="69"/>
    </location>
</feature>
<evidence type="ECO:0000313" key="8">
    <source>
        <dbReference type="Proteomes" id="UP000598997"/>
    </source>
</evidence>
<keyword evidence="5 6" id="KW-0472">Membrane</keyword>